<sequence length="136" mass="14952">MAFKLKPPAQTSDLSSRSSIYPAAAQPLPAHRYFKVSKSETELALLCVPCSQPPGLTPLFSQEGHSPRRARRVWCTTQECSKMGRSSIHPETETNLSSSELANRKSSRVLKREQPSCLMPCQFLMTAVMSPGSSTP</sequence>
<evidence type="ECO:0000256" key="1">
    <source>
        <dbReference type="SAM" id="MobiDB-lite"/>
    </source>
</evidence>
<evidence type="ECO:0000313" key="3">
    <source>
        <dbReference type="RefSeq" id="XP_023384309.1"/>
    </source>
</evidence>
<keyword evidence="3" id="KW-0413">Isomerase</keyword>
<dbReference type="CTD" id="2281"/>
<feature type="region of interest" description="Disordered" evidence="1">
    <location>
        <begin position="84"/>
        <end position="109"/>
    </location>
</feature>
<keyword evidence="2" id="KW-1185">Reference proteome</keyword>
<organism evidence="2 3">
    <name type="scientific">Pteropus vampyrus</name>
    <name type="common">Large flying fox</name>
    <dbReference type="NCBI Taxonomy" id="132908"/>
    <lineage>
        <taxon>Eukaryota</taxon>
        <taxon>Metazoa</taxon>
        <taxon>Chordata</taxon>
        <taxon>Craniata</taxon>
        <taxon>Vertebrata</taxon>
        <taxon>Euteleostomi</taxon>
        <taxon>Mammalia</taxon>
        <taxon>Eutheria</taxon>
        <taxon>Laurasiatheria</taxon>
        <taxon>Chiroptera</taxon>
        <taxon>Yinpterochiroptera</taxon>
        <taxon>Pteropodoidea</taxon>
        <taxon>Pteropodidae</taxon>
        <taxon>Pteropodinae</taxon>
        <taxon>Pteropus</taxon>
    </lineage>
</organism>
<dbReference type="RefSeq" id="XP_023384309.1">
    <property type="nucleotide sequence ID" value="XM_023528541.1"/>
</dbReference>
<dbReference type="AlphaFoldDB" id="A0A6P6CA88"/>
<dbReference type="OrthoDB" id="10551933at2759"/>
<dbReference type="GeneID" id="105289773"/>
<protein>
    <submittedName>
        <fullName evidence="3">Peptidyl-prolyl cis-trans isomerase FKBP1B isoform X1</fullName>
    </submittedName>
</protein>
<name>A0A6P6CA88_PTEVA</name>
<dbReference type="GO" id="GO:0016853">
    <property type="term" value="F:isomerase activity"/>
    <property type="evidence" value="ECO:0007669"/>
    <property type="project" value="UniProtKB-KW"/>
</dbReference>
<reference evidence="3" key="1">
    <citation type="submission" date="2025-08" db="UniProtKB">
        <authorList>
            <consortium name="RefSeq"/>
        </authorList>
    </citation>
    <scope>IDENTIFICATION</scope>
    <source>
        <tissue evidence="3">Kidney</tissue>
    </source>
</reference>
<dbReference type="Proteomes" id="UP000515202">
    <property type="component" value="Unplaced"/>
</dbReference>
<proteinExistence type="predicted"/>
<accession>A0A6P6CA88</accession>
<evidence type="ECO:0000313" key="2">
    <source>
        <dbReference type="Proteomes" id="UP000515202"/>
    </source>
</evidence>
<gene>
    <name evidence="3" type="primary">FKBP1B</name>
</gene>